<evidence type="ECO:0000259" key="2">
    <source>
        <dbReference type="Pfam" id="PF18036"/>
    </source>
</evidence>
<evidence type="ECO:0000313" key="3">
    <source>
        <dbReference type="EMBL" id="KAF3329518.1"/>
    </source>
</evidence>
<keyword evidence="3" id="KW-0687">Ribonucleoprotein</keyword>
<feature type="region of interest" description="Disordered" evidence="1">
    <location>
        <begin position="1"/>
        <end position="23"/>
    </location>
</feature>
<dbReference type="GO" id="GO:1990904">
    <property type="term" value="C:ribonucleoprotein complex"/>
    <property type="evidence" value="ECO:0007669"/>
    <property type="project" value="UniProtKB-KW"/>
</dbReference>
<proteinExistence type="predicted"/>
<accession>A0A833VNR0</accession>
<comment type="caution">
    <text evidence="3">The sequence shown here is derived from an EMBL/GenBank/DDBJ whole genome shotgun (WGS) entry which is preliminary data.</text>
</comment>
<dbReference type="Pfam" id="PF18036">
    <property type="entry name" value="Ubiquitin_4"/>
    <property type="match status" value="1"/>
</dbReference>
<organism evidence="3 4">
    <name type="scientific">Carex littledalei</name>
    <dbReference type="NCBI Taxonomy" id="544730"/>
    <lineage>
        <taxon>Eukaryota</taxon>
        <taxon>Viridiplantae</taxon>
        <taxon>Streptophyta</taxon>
        <taxon>Embryophyta</taxon>
        <taxon>Tracheophyta</taxon>
        <taxon>Spermatophyta</taxon>
        <taxon>Magnoliopsida</taxon>
        <taxon>Liliopsida</taxon>
        <taxon>Poales</taxon>
        <taxon>Cyperaceae</taxon>
        <taxon>Cyperoideae</taxon>
        <taxon>Cariceae</taxon>
        <taxon>Carex</taxon>
        <taxon>Carex subgen. Euthyceras</taxon>
    </lineage>
</organism>
<dbReference type="AlphaFoldDB" id="A0A833VNR0"/>
<dbReference type="SUPFAM" id="SSF54236">
    <property type="entry name" value="Ubiquitin-like"/>
    <property type="match status" value="1"/>
</dbReference>
<dbReference type="Proteomes" id="UP000623129">
    <property type="component" value="Unassembled WGS sequence"/>
</dbReference>
<dbReference type="InterPro" id="IPR040610">
    <property type="entry name" value="SNRNP25_ubiquitin"/>
</dbReference>
<sequence>MLISDTAGEEETSSFAGGNVRPGHHRRGSSFSYQLLPSQTLISLSILKLDNSTFDVQVARGATIRELKASIEQLFYSLLKDEGTSISWSHVWSHFCLCFRNQKLTNGKATLRSLGIKDGDQLCFVQHLSMEKESRKRKSKDRDIVELPRSWPSSDMPSEDEIEKCCNPTGLIKKSSSCDDINIYRTTSEDIISEDAQFKSCIFPWGWFSYSKLKGPNE</sequence>
<dbReference type="EMBL" id="SWLB01000014">
    <property type="protein sequence ID" value="KAF3329518.1"/>
    <property type="molecule type" value="Genomic_DNA"/>
</dbReference>
<dbReference type="OrthoDB" id="72819at2759"/>
<feature type="domain" description="SNRNP25 ubiquitin-like" evidence="2">
    <location>
        <begin position="43"/>
        <end position="128"/>
    </location>
</feature>
<reference evidence="3" key="1">
    <citation type="submission" date="2020-01" db="EMBL/GenBank/DDBJ databases">
        <title>Genome sequence of Kobresia littledalei, the first chromosome-level genome in the family Cyperaceae.</title>
        <authorList>
            <person name="Qu G."/>
        </authorList>
    </citation>
    <scope>NUCLEOTIDE SEQUENCE</scope>
    <source>
        <strain evidence="3">C.B.Clarke</strain>
        <tissue evidence="3">Leaf</tissue>
    </source>
</reference>
<dbReference type="PANTHER" id="PTHR14942">
    <property type="entry name" value="U11/U12 SMALL NUCLEAR RIBONUCLEOPROTEIN 25 KDA PROTEIN"/>
    <property type="match status" value="1"/>
</dbReference>
<dbReference type="Gene3D" id="3.10.20.90">
    <property type="entry name" value="Phosphatidylinositol 3-kinase Catalytic Subunit, Chain A, domain 1"/>
    <property type="match status" value="1"/>
</dbReference>
<evidence type="ECO:0000256" key="1">
    <source>
        <dbReference type="SAM" id="MobiDB-lite"/>
    </source>
</evidence>
<protein>
    <submittedName>
        <fullName evidence="3">U11/U12 small nuclear ribonucleoprotein</fullName>
    </submittedName>
</protein>
<dbReference type="PANTHER" id="PTHR14942:SF9">
    <property type="entry name" value="OS02G0188500 PROTEIN"/>
    <property type="match status" value="1"/>
</dbReference>
<dbReference type="GO" id="GO:0000398">
    <property type="term" value="P:mRNA splicing, via spliceosome"/>
    <property type="evidence" value="ECO:0007669"/>
    <property type="project" value="InterPro"/>
</dbReference>
<dbReference type="InterPro" id="IPR029071">
    <property type="entry name" value="Ubiquitin-like_domsf"/>
</dbReference>
<dbReference type="InterPro" id="IPR039690">
    <property type="entry name" value="SNRNP25"/>
</dbReference>
<evidence type="ECO:0000313" key="4">
    <source>
        <dbReference type="Proteomes" id="UP000623129"/>
    </source>
</evidence>
<name>A0A833VNR0_9POAL</name>
<keyword evidence="4" id="KW-1185">Reference proteome</keyword>
<gene>
    <name evidence="3" type="ORF">FCM35_KLT04849</name>
</gene>
<dbReference type="CDD" id="cd17058">
    <property type="entry name" value="Ubl_SNRNP25"/>
    <property type="match status" value="1"/>
</dbReference>